<dbReference type="EMBL" id="CP003600">
    <property type="protein sequence ID" value="AFY91369.1"/>
    <property type="molecule type" value="Genomic_DNA"/>
</dbReference>
<dbReference type="PANTHER" id="PTHR46438">
    <property type="entry name" value="ALPHA/BETA-HYDROLASES SUPERFAMILY PROTEIN"/>
    <property type="match status" value="1"/>
</dbReference>
<dbReference type="InterPro" id="IPR000073">
    <property type="entry name" value="AB_hydrolase_1"/>
</dbReference>
<dbReference type="GO" id="GO:0016787">
    <property type="term" value="F:hydrolase activity"/>
    <property type="evidence" value="ECO:0007669"/>
    <property type="project" value="UniProtKB-KW"/>
</dbReference>
<dbReference type="InterPro" id="IPR029058">
    <property type="entry name" value="AB_hydrolase_fold"/>
</dbReference>
<dbReference type="SUPFAM" id="SSF53474">
    <property type="entry name" value="alpha/beta-Hydrolases"/>
    <property type="match status" value="1"/>
</dbReference>
<dbReference type="Pfam" id="PF12697">
    <property type="entry name" value="Abhydrolase_6"/>
    <property type="match status" value="1"/>
</dbReference>
<organism evidence="2 3">
    <name type="scientific">Chamaesiphon minutus (strain ATCC 27169 / PCC 6605)</name>
    <dbReference type="NCBI Taxonomy" id="1173020"/>
    <lineage>
        <taxon>Bacteria</taxon>
        <taxon>Bacillati</taxon>
        <taxon>Cyanobacteriota</taxon>
        <taxon>Cyanophyceae</taxon>
        <taxon>Gomontiellales</taxon>
        <taxon>Chamaesiphonaceae</taxon>
        <taxon>Chamaesiphon</taxon>
    </lineage>
</organism>
<dbReference type="KEGG" id="cmp:Cha6605_0062"/>
<dbReference type="STRING" id="1173020.Cha6605_0062"/>
<dbReference type="RefSeq" id="WP_015157564.1">
    <property type="nucleotide sequence ID" value="NC_019697.1"/>
</dbReference>
<name>K9UAY1_CHAP6</name>
<protein>
    <submittedName>
        <fullName evidence="2">Putative hydrolase or acyltransferase of alpha/beta superfamily</fullName>
    </submittedName>
</protein>
<dbReference type="PATRIC" id="fig|1173020.3.peg.71"/>
<keyword evidence="3" id="KW-1185">Reference proteome</keyword>
<reference evidence="2 3" key="1">
    <citation type="submission" date="2012-05" db="EMBL/GenBank/DDBJ databases">
        <title>Finished chromosome of genome of Chamaesiphon sp. PCC 6605.</title>
        <authorList>
            <consortium name="US DOE Joint Genome Institute"/>
            <person name="Gugger M."/>
            <person name="Coursin T."/>
            <person name="Rippka R."/>
            <person name="Tandeau De Marsac N."/>
            <person name="Huntemann M."/>
            <person name="Wei C.-L."/>
            <person name="Han J."/>
            <person name="Detter J.C."/>
            <person name="Han C."/>
            <person name="Tapia R."/>
            <person name="Chen A."/>
            <person name="Kyrpides N."/>
            <person name="Mavromatis K."/>
            <person name="Markowitz V."/>
            <person name="Szeto E."/>
            <person name="Ivanova N."/>
            <person name="Pagani I."/>
            <person name="Pati A."/>
            <person name="Goodwin L."/>
            <person name="Nordberg H.P."/>
            <person name="Cantor M.N."/>
            <person name="Hua S.X."/>
            <person name="Woyke T."/>
            <person name="Kerfeld C.A."/>
        </authorList>
    </citation>
    <scope>NUCLEOTIDE SEQUENCE [LARGE SCALE GENOMIC DNA]</scope>
    <source>
        <strain evidence="3">ATCC 27169 / PCC 6605</strain>
    </source>
</reference>
<dbReference type="PRINTS" id="PR00111">
    <property type="entry name" value="ABHYDROLASE"/>
</dbReference>
<keyword evidence="2" id="KW-0012">Acyltransferase</keyword>
<evidence type="ECO:0000313" key="3">
    <source>
        <dbReference type="Proteomes" id="UP000010366"/>
    </source>
</evidence>
<keyword evidence="2" id="KW-0808">Transferase</keyword>
<dbReference type="AlphaFoldDB" id="K9UAY1"/>
<dbReference type="GO" id="GO:0016746">
    <property type="term" value="F:acyltransferase activity"/>
    <property type="evidence" value="ECO:0007669"/>
    <property type="project" value="UniProtKB-KW"/>
</dbReference>
<gene>
    <name evidence="2" type="ORF">Cha6605_0062</name>
</gene>
<dbReference type="HOGENOM" id="CLU_020336_13_4_3"/>
<keyword evidence="2" id="KW-0378">Hydrolase</keyword>
<dbReference type="eggNOG" id="COG0596">
    <property type="taxonomic scope" value="Bacteria"/>
</dbReference>
<proteinExistence type="predicted"/>
<sequence length="303" mass="33900">MFVPHGFGQRSLVTSLGRVVYYTADGQPWDNASADAKTLIFLHALGGGSSAYEWSKVYPAFAADYQVLAPDLIGWGRSEHPARDYRVEDYVQNIVEFIERTCDRPVTVMASGLTAAFTVRAAVKRPELFESLILVTAAGLNDFGRNYSQDFFAQVVRTPILDRVFYSTGIATSFGIRGFLEQRQFASADRVYPEIVEAYLQSAQQYNAEYAALAFVRGDLSFDLAQYLPQLTTPTALIYGQKTEYTSPDLGRRFAQIAPTAIRAFEYLNDTRLTPHLELPAMAIGLIRKFLPLLQNAHHRSEV</sequence>
<dbReference type="PANTHER" id="PTHR46438:SF2">
    <property type="entry name" value="ALPHA_BETA-HYDROLASES SUPERFAMILY PROTEIN"/>
    <property type="match status" value="1"/>
</dbReference>
<feature type="domain" description="AB hydrolase-1" evidence="1">
    <location>
        <begin position="39"/>
        <end position="256"/>
    </location>
</feature>
<dbReference type="Gene3D" id="3.40.50.1820">
    <property type="entry name" value="alpha/beta hydrolase"/>
    <property type="match status" value="1"/>
</dbReference>
<dbReference type="Proteomes" id="UP000010366">
    <property type="component" value="Chromosome"/>
</dbReference>
<evidence type="ECO:0000259" key="1">
    <source>
        <dbReference type="Pfam" id="PF12697"/>
    </source>
</evidence>
<accession>K9UAY1</accession>
<dbReference type="OrthoDB" id="526428at2"/>
<evidence type="ECO:0000313" key="2">
    <source>
        <dbReference type="EMBL" id="AFY91369.1"/>
    </source>
</evidence>